<proteinExistence type="predicted"/>
<evidence type="ECO:0000313" key="3">
    <source>
        <dbReference type="EMBL" id="CAL1600728.1"/>
    </source>
</evidence>
<dbReference type="PROSITE" id="PS51746">
    <property type="entry name" value="PPM_2"/>
    <property type="match status" value="1"/>
</dbReference>
<dbReference type="Pfam" id="PF00481">
    <property type="entry name" value="PP2C"/>
    <property type="match status" value="1"/>
</dbReference>
<dbReference type="PANTHER" id="PTHR12224:SF0">
    <property type="entry name" value="BETA-1,4-MANNOSYL-GLYCOPROTEIN 4-BETA-N-ACETYLGLUCOSAMINYLTRANSFERASE"/>
    <property type="match status" value="1"/>
</dbReference>
<feature type="compositionally biased region" description="Low complexity" evidence="1">
    <location>
        <begin position="730"/>
        <end position="739"/>
    </location>
</feature>
<feature type="compositionally biased region" description="Low complexity" evidence="1">
    <location>
        <begin position="417"/>
        <end position="446"/>
    </location>
</feature>
<dbReference type="SUPFAM" id="SSF81606">
    <property type="entry name" value="PP2C-like"/>
    <property type="match status" value="1"/>
</dbReference>
<feature type="region of interest" description="Disordered" evidence="1">
    <location>
        <begin position="403"/>
        <end position="465"/>
    </location>
</feature>
<accession>A0AAV2LHV5</accession>
<protein>
    <recommendedName>
        <fullName evidence="2">PPM-type phosphatase domain-containing protein</fullName>
    </recommendedName>
</protein>
<evidence type="ECO:0000259" key="2">
    <source>
        <dbReference type="PROSITE" id="PS51746"/>
    </source>
</evidence>
<feature type="region of interest" description="Disordered" evidence="1">
    <location>
        <begin position="777"/>
        <end position="816"/>
    </location>
</feature>
<evidence type="ECO:0000256" key="1">
    <source>
        <dbReference type="SAM" id="MobiDB-lite"/>
    </source>
</evidence>
<dbReference type="Pfam" id="PF04724">
    <property type="entry name" value="Glyco_transf_17"/>
    <property type="match status" value="1"/>
</dbReference>
<dbReference type="PANTHER" id="PTHR12224">
    <property type="entry name" value="BETA-1,4-MANNOSYL-GLYCOPROTEIN BETA-1,4-N-ACETYLGLUCOSAMINYL-TRANSFERASE"/>
    <property type="match status" value="1"/>
</dbReference>
<feature type="compositionally biased region" description="Basic and acidic residues" evidence="1">
    <location>
        <begin position="785"/>
        <end position="801"/>
    </location>
</feature>
<dbReference type="InterPro" id="IPR006813">
    <property type="entry name" value="Glyco_trans_17"/>
</dbReference>
<keyword evidence="4" id="KW-1185">Reference proteome</keyword>
<dbReference type="SMART" id="SM00332">
    <property type="entry name" value="PP2Cc"/>
    <property type="match status" value="1"/>
</dbReference>
<name>A0AAV2LHV5_KNICA</name>
<dbReference type="InterPro" id="IPR036457">
    <property type="entry name" value="PPM-type-like_dom_sf"/>
</dbReference>
<dbReference type="AlphaFoldDB" id="A0AAV2LHV5"/>
<feature type="domain" description="PPM-type phosphatase" evidence="2">
    <location>
        <begin position="33"/>
        <end position="354"/>
    </location>
</feature>
<dbReference type="InterPro" id="IPR001932">
    <property type="entry name" value="PPM-type_phosphatase-like_dom"/>
</dbReference>
<sequence length="1261" mass="139920">MAQRRNLSQSQQSWTDDLPLCEMCGVGTASNCVYGAEGASSQTHPYEDAHIRFRGEDSCSLYGVFNGYDGSKVASFASQFLTAELLLGQLASADSDSEVRRILTQAFDVVEKSYFESIDDALAEKAHLSNFLPHDGSQKVQERLQELEQEVCGGATAVVALILNNKLYIANMGTDRALLCRSSSDGQNQVLQIGRAHSTDNEDELHRLAALGLDSALIRQAGQIAGHRSTRRLGDYRAKIHYSDTHLLSSAKSKPVIAEPEVHTQSLERVSGFLLLMSEGLISALECAHGPEQANQEMVAMVAAELAQQSTLEAAAQSVVERVKRVHQHVYVSGRQRAPLCGQHEDMTLLIRCINYPGADPPTPTQGGRIYPVSVPYSNSNSLSTSKTSVTLSLVMPSISTMTNGTNTTSALEDKTPTPGSQSPTTTLQSTNTQTQSSSSSSGDGSLFRQRGSQAAQPDETGRVPPYVDFSHFYRLWGQEHAELPSELSVGQGGLGPHSVAISRPVPVCPWSAALLRGKEGEERGGPSGAPPLAPRVSFHLLPRAQPQRPGRDEDVRGQHNQRRSYCIWRTARISSGAQRITEAERGGPFPSILFPTSHTLPLLCCKHPEEEASEPLLILCSYCRSDARAYPGSGPDQALILPPLPAGRWAHRELRWDKMRRHRVFLLCTVGLCVISFLHYYKALHYVSLRELTAPYPFKSFILTTGFFWRERGLASTPLSPASPEDPVQQQQHQQQPQRVEPRAEVVSPKASLGIQGVAVGEAGEVVSVGLEVRLEEQPAPPRPWERPVEGQDRQQEVSSERPVPTPPKHGGLLFPKDATWDAVGAMGDLHKRPIQLQDDSTLFFAHTKAGALCFRQGTEVATPKEPAGKTGGGASGGAVVNGAVESTGAAQRKLAQVQSSKTPKAKGRGRAAGKRLVKCVCRPGWHGPYCGVPTMVYHSNLPTKERLTPRQIPRRVINAININHEFDLLHARFHELSQAVDLFIVCESNFTAYGERRPLGFLQRLLNGTYDYVRHKLLYVFLDHFPDGGRQDGWIADDYLRTFLTRNGMSRVQGLRPDDVFVINDADEIPAREGLLFLKLFDGWTEPFALHMRKSLYGFFWKQFGSLEVISGCTVGMLRDVYDCDGIKLRRREYYTMPGFRRYENDTGHILVQWSLGSPIHFAGWHCSWCFSPEGIYFKLISAQNGDFPRWGDYEDKRDLNYIRQLIRTGGWFDGSLQEYPPADPKEHMFAPHYMLDHYERYRYLLENPYIQKQQGAGE</sequence>
<reference evidence="3 4" key="1">
    <citation type="submission" date="2024-04" db="EMBL/GenBank/DDBJ databases">
        <authorList>
            <person name="Waldvogel A.-M."/>
            <person name="Schoenle A."/>
        </authorList>
    </citation>
    <scope>NUCLEOTIDE SEQUENCE [LARGE SCALE GENOMIC DNA]</scope>
</reference>
<dbReference type="Gene3D" id="3.60.40.10">
    <property type="entry name" value="PPM-type phosphatase domain"/>
    <property type="match status" value="1"/>
</dbReference>
<dbReference type="EMBL" id="OZ035825">
    <property type="protein sequence ID" value="CAL1600728.1"/>
    <property type="molecule type" value="Genomic_DNA"/>
</dbReference>
<dbReference type="GO" id="GO:0006044">
    <property type="term" value="P:N-acetylglucosamine metabolic process"/>
    <property type="evidence" value="ECO:0007669"/>
    <property type="project" value="TreeGrafter"/>
</dbReference>
<dbReference type="GO" id="GO:0016020">
    <property type="term" value="C:membrane"/>
    <property type="evidence" value="ECO:0007669"/>
    <property type="project" value="InterPro"/>
</dbReference>
<dbReference type="Proteomes" id="UP001497482">
    <property type="component" value="Chromosome 3"/>
</dbReference>
<feature type="region of interest" description="Disordered" evidence="1">
    <location>
        <begin position="719"/>
        <end position="747"/>
    </location>
</feature>
<dbReference type="GO" id="GO:0003830">
    <property type="term" value="F:beta-1,4-mannosylglycoprotein 4-beta-N-acetylglucosaminyltransferase activity"/>
    <property type="evidence" value="ECO:0007669"/>
    <property type="project" value="InterPro"/>
</dbReference>
<feature type="region of interest" description="Disordered" evidence="1">
    <location>
        <begin position="893"/>
        <end position="912"/>
    </location>
</feature>
<gene>
    <name evidence="3" type="ORF">KC01_LOCUS28810</name>
</gene>
<organism evidence="3 4">
    <name type="scientific">Knipowitschia caucasica</name>
    <name type="common">Caucasian dwarf goby</name>
    <name type="synonym">Pomatoschistus caucasicus</name>
    <dbReference type="NCBI Taxonomy" id="637954"/>
    <lineage>
        <taxon>Eukaryota</taxon>
        <taxon>Metazoa</taxon>
        <taxon>Chordata</taxon>
        <taxon>Craniata</taxon>
        <taxon>Vertebrata</taxon>
        <taxon>Euteleostomi</taxon>
        <taxon>Actinopterygii</taxon>
        <taxon>Neopterygii</taxon>
        <taxon>Teleostei</taxon>
        <taxon>Neoteleostei</taxon>
        <taxon>Acanthomorphata</taxon>
        <taxon>Gobiaria</taxon>
        <taxon>Gobiiformes</taxon>
        <taxon>Gobioidei</taxon>
        <taxon>Gobiidae</taxon>
        <taxon>Gobiinae</taxon>
        <taxon>Knipowitschia</taxon>
    </lineage>
</organism>
<evidence type="ECO:0000313" key="4">
    <source>
        <dbReference type="Proteomes" id="UP001497482"/>
    </source>
</evidence>
<dbReference type="CDD" id="cd00143">
    <property type="entry name" value="PP2Cc"/>
    <property type="match status" value="1"/>
</dbReference>